<evidence type="ECO:0000259" key="12">
    <source>
        <dbReference type="PROSITE" id="PS50178"/>
    </source>
</evidence>
<dbReference type="GO" id="GO:0032266">
    <property type="term" value="F:phosphatidylinositol-3-phosphate binding"/>
    <property type="evidence" value="ECO:0007669"/>
    <property type="project" value="TreeGrafter"/>
</dbReference>
<feature type="compositionally biased region" description="Polar residues" evidence="11">
    <location>
        <begin position="594"/>
        <end position="613"/>
    </location>
</feature>
<dbReference type="GO" id="GO:0008270">
    <property type="term" value="F:zinc ion binding"/>
    <property type="evidence" value="ECO:0007669"/>
    <property type="project" value="UniProtKB-KW"/>
</dbReference>
<keyword evidence="5" id="KW-0677">Repeat</keyword>
<reference evidence="14" key="1">
    <citation type="submission" date="2022-07" db="EMBL/GenBank/DDBJ databases">
        <title>Phylogenomic reconstructions and comparative analyses of Kickxellomycotina fungi.</title>
        <authorList>
            <person name="Reynolds N.K."/>
            <person name="Stajich J.E."/>
            <person name="Barry K."/>
            <person name="Grigoriev I.V."/>
            <person name="Crous P."/>
            <person name="Smith M.E."/>
        </authorList>
    </citation>
    <scope>NUCLEOTIDE SEQUENCE</scope>
    <source>
        <strain evidence="14">RSA 1196</strain>
    </source>
</reference>
<comment type="subcellular location">
    <subcellularLocation>
        <location evidence="1">Endosome membrane</location>
        <topology evidence="1">Peripheral membrane protein</topology>
        <orientation evidence="1">Cytoplasmic side</orientation>
    </subcellularLocation>
</comment>
<evidence type="ECO:0000256" key="10">
    <source>
        <dbReference type="PROSITE-ProRule" id="PRU00091"/>
    </source>
</evidence>
<dbReference type="SMART" id="SM00726">
    <property type="entry name" value="UIM"/>
    <property type="match status" value="2"/>
</dbReference>
<evidence type="ECO:0000256" key="8">
    <source>
        <dbReference type="ARBA" id="ARBA00022833"/>
    </source>
</evidence>
<dbReference type="EMBL" id="JANBPY010000474">
    <property type="protein sequence ID" value="KAJ1966686.1"/>
    <property type="molecule type" value="Genomic_DNA"/>
</dbReference>
<dbReference type="PROSITE" id="PS50179">
    <property type="entry name" value="VHS"/>
    <property type="match status" value="1"/>
</dbReference>
<dbReference type="Gene3D" id="3.30.40.10">
    <property type="entry name" value="Zinc/RING finger domain, C3HC4 (zinc finger)"/>
    <property type="match status" value="1"/>
</dbReference>
<feature type="compositionally biased region" description="Low complexity" evidence="11">
    <location>
        <begin position="639"/>
        <end position="650"/>
    </location>
</feature>
<evidence type="ECO:0000256" key="2">
    <source>
        <dbReference type="ARBA" id="ARBA00008597"/>
    </source>
</evidence>
<dbReference type="SUPFAM" id="SSF48464">
    <property type="entry name" value="ENTH/VHS domain"/>
    <property type="match status" value="1"/>
</dbReference>
<dbReference type="Gene3D" id="1.20.5.1940">
    <property type="match status" value="1"/>
</dbReference>
<evidence type="ECO:0000256" key="5">
    <source>
        <dbReference type="ARBA" id="ARBA00022737"/>
    </source>
</evidence>
<dbReference type="Pfam" id="PF02809">
    <property type="entry name" value="UIM"/>
    <property type="match status" value="2"/>
</dbReference>
<dbReference type="InterPro" id="IPR017455">
    <property type="entry name" value="Znf_FYVE-rel"/>
</dbReference>
<feature type="domain" description="FYVE-type" evidence="12">
    <location>
        <begin position="168"/>
        <end position="228"/>
    </location>
</feature>
<evidence type="ECO:0000256" key="9">
    <source>
        <dbReference type="ARBA" id="ARBA00023136"/>
    </source>
</evidence>
<evidence type="ECO:0000256" key="1">
    <source>
        <dbReference type="ARBA" id="ARBA00004125"/>
    </source>
</evidence>
<dbReference type="PANTHER" id="PTHR47794:SF1">
    <property type="entry name" value="VACUOLAR PROTEIN SORTING-ASSOCIATED PROTEIN 27"/>
    <property type="match status" value="1"/>
</dbReference>
<dbReference type="GO" id="GO:0033565">
    <property type="term" value="C:ESCRT-0 complex"/>
    <property type="evidence" value="ECO:0007669"/>
    <property type="project" value="TreeGrafter"/>
</dbReference>
<dbReference type="GO" id="GO:0006623">
    <property type="term" value="P:protein targeting to vacuole"/>
    <property type="evidence" value="ECO:0007669"/>
    <property type="project" value="TreeGrafter"/>
</dbReference>
<dbReference type="CDD" id="cd16979">
    <property type="entry name" value="VHS_Vps27"/>
    <property type="match status" value="1"/>
</dbReference>
<dbReference type="SMART" id="SM00064">
    <property type="entry name" value="FYVE"/>
    <property type="match status" value="1"/>
</dbReference>
<evidence type="ECO:0000256" key="4">
    <source>
        <dbReference type="ARBA" id="ARBA00022723"/>
    </source>
</evidence>
<proteinExistence type="inferred from homology"/>
<dbReference type="Pfam" id="PF00790">
    <property type="entry name" value="VHS"/>
    <property type="match status" value="1"/>
</dbReference>
<feature type="domain" description="VHS" evidence="13">
    <location>
        <begin position="20"/>
        <end position="150"/>
    </location>
</feature>
<dbReference type="Proteomes" id="UP001150925">
    <property type="component" value="Unassembled WGS sequence"/>
</dbReference>
<dbReference type="InterPro" id="IPR000306">
    <property type="entry name" value="Znf_FYVE"/>
</dbReference>
<dbReference type="CDD" id="cd15735">
    <property type="entry name" value="FYVE_spVPS27p_like"/>
    <property type="match status" value="1"/>
</dbReference>
<keyword evidence="7 10" id="KW-0863">Zinc-finger</keyword>
<dbReference type="InterPro" id="IPR013083">
    <property type="entry name" value="Znf_RING/FYVE/PHD"/>
</dbReference>
<dbReference type="GO" id="GO:0043130">
    <property type="term" value="F:ubiquitin binding"/>
    <property type="evidence" value="ECO:0007669"/>
    <property type="project" value="InterPro"/>
</dbReference>
<keyword evidence="4" id="KW-0479">Metal-binding</keyword>
<dbReference type="Pfam" id="PF21356">
    <property type="entry name" value="Vps27_GAT-like"/>
    <property type="match status" value="1"/>
</dbReference>
<feature type="region of interest" description="Disordered" evidence="11">
    <location>
        <begin position="564"/>
        <end position="613"/>
    </location>
</feature>
<comment type="caution">
    <text evidence="14">The sequence shown here is derived from an EMBL/GenBank/DDBJ whole genome shotgun (WGS) entry which is preliminary data.</text>
</comment>
<dbReference type="PROSITE" id="PS50330">
    <property type="entry name" value="UIM"/>
    <property type="match status" value="1"/>
</dbReference>
<dbReference type="GO" id="GO:0010008">
    <property type="term" value="C:endosome membrane"/>
    <property type="evidence" value="ECO:0007669"/>
    <property type="project" value="UniProtKB-SubCell"/>
</dbReference>
<evidence type="ECO:0000256" key="11">
    <source>
        <dbReference type="SAM" id="MobiDB-lite"/>
    </source>
</evidence>
<sequence>MVSRLLYGNWVDEYIEKATAETIPRGQEDYGTCLEICDQIRSKQMPAKDAAKALRRRIGHRNPNVQLLALSLTDMVVKNGGAPFLIELASREFMDDLVSLLHAPQSLHHEVQRLLLTLIQRWAVLLRGKPEYAYPDQVYNRLKAEGFSFPPLENTGQALIETSTAPEWTDSDVCMRCRTAFTFTNRKHHCRSCGQTFCQTCSSNTMSLPHFGINEPVRVCHGCYLKLKKVVHSVNPYPVSHHDAVPPPSYSISKSHSSHKSAGTASQSHPVANAEEGEDDDIKRAIELSLKEAQNNPRNYALPATSTAFPMTSKHPSDSDHVKVVGAKDHASEEPEDPELAAAIAASLQQMKVDESRHRSYVEYTGTLATTAPALTTNSSFLSTQGLTGSANDDEVSAVQNSLIQQRPHELSVLEKENIQLFSTLLERMQSDAASRGDMPNIHTHPQLPYLYTQITRLQPKLARNLSDIINTHEQLLALHSKIGQAVKKYDHLLDQRIQYARQGLTATPGGSGYPPVSVAPYEGYLNQASYPASSTGTTGSGRYNPTPVHVPSVPPVSGVPTGTFQPPPPPVTEVPLPRDTQAMPVPTFDYSGVASSGSYSQHPPSGMTPSVNQVPVASAHLPLGVPSAYPPTDPIPASSGLPGQQLPPQQQYPPPPTSATTQPLAYPAPPPPPHQPLMPTHPTVASSSGTTPVTLPSQPTPAVVEEKPLIEL</sequence>
<name>A0A9W8AVX9_9FUNG</name>
<feature type="region of interest" description="Disordered" evidence="11">
    <location>
        <begin position="245"/>
        <end position="279"/>
    </location>
</feature>
<evidence type="ECO:0000259" key="13">
    <source>
        <dbReference type="PROSITE" id="PS50179"/>
    </source>
</evidence>
<gene>
    <name evidence="14" type="primary">VPS27</name>
    <name evidence="14" type="ORF">IWQ62_002310</name>
</gene>
<evidence type="ECO:0000313" key="15">
    <source>
        <dbReference type="Proteomes" id="UP001150925"/>
    </source>
</evidence>
<dbReference type="InterPro" id="IPR011011">
    <property type="entry name" value="Znf_FYVE_PHD"/>
</dbReference>
<dbReference type="Gene3D" id="6.10.140.100">
    <property type="match status" value="1"/>
</dbReference>
<keyword evidence="9" id="KW-0472">Membrane</keyword>
<accession>A0A9W8AVX9</accession>
<keyword evidence="15" id="KW-1185">Reference proteome</keyword>
<dbReference type="Gene3D" id="1.25.40.90">
    <property type="match status" value="1"/>
</dbReference>
<dbReference type="InterPro" id="IPR008942">
    <property type="entry name" value="ENTH_VHS"/>
</dbReference>
<organism evidence="14 15">
    <name type="scientific">Dispira parvispora</name>
    <dbReference type="NCBI Taxonomy" id="1520584"/>
    <lineage>
        <taxon>Eukaryota</taxon>
        <taxon>Fungi</taxon>
        <taxon>Fungi incertae sedis</taxon>
        <taxon>Zoopagomycota</taxon>
        <taxon>Kickxellomycotina</taxon>
        <taxon>Dimargaritomycetes</taxon>
        <taxon>Dimargaritales</taxon>
        <taxon>Dimargaritaceae</taxon>
        <taxon>Dispira</taxon>
    </lineage>
</organism>
<comment type="similarity">
    <text evidence="2">Belongs to the VPS27 family.</text>
</comment>
<keyword evidence="6" id="KW-0967">Endosome</keyword>
<evidence type="ECO:0000256" key="7">
    <source>
        <dbReference type="ARBA" id="ARBA00022771"/>
    </source>
</evidence>
<feature type="compositionally biased region" description="Pro residues" evidence="11">
    <location>
        <begin position="667"/>
        <end position="677"/>
    </location>
</feature>
<dbReference type="AlphaFoldDB" id="A0A9W8AVX9"/>
<dbReference type="PANTHER" id="PTHR47794">
    <property type="entry name" value="VACUOLAR PROTEIN SORTING-ASSOCIATED PROTEIN 27"/>
    <property type="match status" value="1"/>
</dbReference>
<dbReference type="InterPro" id="IPR002014">
    <property type="entry name" value="VHS_dom"/>
</dbReference>
<dbReference type="SMART" id="SM00288">
    <property type="entry name" value="VHS"/>
    <property type="match status" value="1"/>
</dbReference>
<dbReference type="InterPro" id="IPR049425">
    <property type="entry name" value="Vps27_GAT-like"/>
</dbReference>
<dbReference type="InterPro" id="IPR003903">
    <property type="entry name" value="UIM_dom"/>
</dbReference>
<keyword evidence="8" id="KW-0862">Zinc</keyword>
<dbReference type="SUPFAM" id="SSF57903">
    <property type="entry name" value="FYVE/PHD zinc finger"/>
    <property type="match status" value="1"/>
</dbReference>
<dbReference type="Pfam" id="PF01363">
    <property type="entry name" value="FYVE"/>
    <property type="match status" value="1"/>
</dbReference>
<dbReference type="GO" id="GO:0043328">
    <property type="term" value="P:protein transport to vacuole involved in ubiquitin-dependent protein catabolic process via the multivesicular body sorting pathway"/>
    <property type="evidence" value="ECO:0007669"/>
    <property type="project" value="TreeGrafter"/>
</dbReference>
<dbReference type="OrthoDB" id="957735at2759"/>
<protein>
    <recommendedName>
        <fullName evidence="3">Vacuolar protein sorting-associated protein 27</fullName>
    </recommendedName>
</protein>
<evidence type="ECO:0000256" key="6">
    <source>
        <dbReference type="ARBA" id="ARBA00022753"/>
    </source>
</evidence>
<evidence type="ECO:0000313" key="14">
    <source>
        <dbReference type="EMBL" id="KAJ1966686.1"/>
    </source>
</evidence>
<dbReference type="PROSITE" id="PS50178">
    <property type="entry name" value="ZF_FYVE"/>
    <property type="match status" value="1"/>
</dbReference>
<feature type="compositionally biased region" description="Polar residues" evidence="11">
    <location>
        <begin position="685"/>
        <end position="698"/>
    </location>
</feature>
<feature type="region of interest" description="Disordered" evidence="11">
    <location>
        <begin position="625"/>
        <end position="713"/>
    </location>
</feature>
<evidence type="ECO:0000256" key="3">
    <source>
        <dbReference type="ARBA" id="ARBA00017753"/>
    </source>
</evidence>